<organism evidence="2 3">
    <name type="scientific">Striga asiatica</name>
    <name type="common">Asiatic witchweed</name>
    <name type="synonym">Buchnera asiatica</name>
    <dbReference type="NCBI Taxonomy" id="4170"/>
    <lineage>
        <taxon>Eukaryota</taxon>
        <taxon>Viridiplantae</taxon>
        <taxon>Streptophyta</taxon>
        <taxon>Embryophyta</taxon>
        <taxon>Tracheophyta</taxon>
        <taxon>Spermatophyta</taxon>
        <taxon>Magnoliopsida</taxon>
        <taxon>eudicotyledons</taxon>
        <taxon>Gunneridae</taxon>
        <taxon>Pentapetalae</taxon>
        <taxon>asterids</taxon>
        <taxon>lamiids</taxon>
        <taxon>Lamiales</taxon>
        <taxon>Orobanchaceae</taxon>
        <taxon>Buchnereae</taxon>
        <taxon>Striga</taxon>
    </lineage>
</organism>
<protein>
    <submittedName>
        <fullName evidence="2">Tetratricopeptide repeat-containing protein</fullName>
    </submittedName>
</protein>
<dbReference type="EMBL" id="BKCP01006393">
    <property type="protein sequence ID" value="GER42548.1"/>
    <property type="molecule type" value="Genomic_DNA"/>
</dbReference>
<name>A0A5A7QC24_STRAF</name>
<evidence type="ECO:0000313" key="3">
    <source>
        <dbReference type="Proteomes" id="UP000325081"/>
    </source>
</evidence>
<accession>A0A5A7QC24</accession>
<feature type="chain" id="PRO_5023073775" evidence="1">
    <location>
        <begin position="23"/>
        <end position="297"/>
    </location>
</feature>
<keyword evidence="1" id="KW-0732">Signal</keyword>
<evidence type="ECO:0000313" key="2">
    <source>
        <dbReference type="EMBL" id="GER42548.1"/>
    </source>
</evidence>
<reference evidence="3" key="1">
    <citation type="journal article" date="2019" name="Curr. Biol.">
        <title>Genome Sequence of Striga asiatica Provides Insight into the Evolution of Plant Parasitism.</title>
        <authorList>
            <person name="Yoshida S."/>
            <person name="Kim S."/>
            <person name="Wafula E.K."/>
            <person name="Tanskanen J."/>
            <person name="Kim Y.M."/>
            <person name="Honaas L."/>
            <person name="Yang Z."/>
            <person name="Spallek T."/>
            <person name="Conn C.E."/>
            <person name="Ichihashi Y."/>
            <person name="Cheong K."/>
            <person name="Cui S."/>
            <person name="Der J.P."/>
            <person name="Gundlach H."/>
            <person name="Jiao Y."/>
            <person name="Hori C."/>
            <person name="Ishida J.K."/>
            <person name="Kasahara H."/>
            <person name="Kiba T."/>
            <person name="Kim M.S."/>
            <person name="Koo N."/>
            <person name="Laohavisit A."/>
            <person name="Lee Y.H."/>
            <person name="Lumba S."/>
            <person name="McCourt P."/>
            <person name="Mortimer J.C."/>
            <person name="Mutuku J.M."/>
            <person name="Nomura T."/>
            <person name="Sasaki-Sekimoto Y."/>
            <person name="Seto Y."/>
            <person name="Wang Y."/>
            <person name="Wakatake T."/>
            <person name="Sakakibara H."/>
            <person name="Demura T."/>
            <person name="Yamaguchi S."/>
            <person name="Yoneyama K."/>
            <person name="Manabe R.I."/>
            <person name="Nelson D.C."/>
            <person name="Schulman A.H."/>
            <person name="Timko M.P."/>
            <person name="dePamphilis C.W."/>
            <person name="Choi D."/>
            <person name="Shirasu K."/>
        </authorList>
    </citation>
    <scope>NUCLEOTIDE SEQUENCE [LARGE SCALE GENOMIC DNA]</scope>
    <source>
        <strain evidence="3">cv. UVA1</strain>
    </source>
</reference>
<proteinExistence type="predicted"/>
<keyword evidence="3" id="KW-1185">Reference proteome</keyword>
<comment type="caution">
    <text evidence="2">The sequence shown here is derived from an EMBL/GenBank/DDBJ whole genome shotgun (WGS) entry which is preliminary data.</text>
</comment>
<gene>
    <name evidence="2" type="ORF">STAS_19354</name>
</gene>
<feature type="signal peptide" evidence="1">
    <location>
        <begin position="1"/>
        <end position="22"/>
    </location>
</feature>
<evidence type="ECO:0000256" key="1">
    <source>
        <dbReference type="SAM" id="SignalP"/>
    </source>
</evidence>
<sequence>MHHVLIMIILLLLLAQFREESGVEFPYWPIFAQHRNLLFGEHGRDRAPAIRRRHHRYQPFPIKISHTAADVDRAFTLVELHIVHGRPLKINTCEVGSVGPKVPIPTESRHMSLWGPEQSRQSIKRGGVGAPAPDLGQETFDGGCREFHCEFWGMTDNTDVCGYSGRLNLGEMVKNGRVGEGLGAVDLRPRLHQCRRACYVRVHVGDQKLGSPGMFSHTVRSLSSEASADPSHSSSGQLTLAWTILTPASLHLTCHLPSGPLVSRPVTTGYSSRVRDRDTRRLSRSVGIGPRLNGFEL</sequence>
<dbReference type="AlphaFoldDB" id="A0A5A7QC24"/>
<dbReference type="Proteomes" id="UP000325081">
    <property type="component" value="Unassembled WGS sequence"/>
</dbReference>